<reference evidence="3 5" key="3">
    <citation type="submission" date="2017-11" db="EMBL/GenBank/DDBJ databases">
        <title>De-novo sequencing of pomegranate (Punica granatum L.) genome.</title>
        <authorList>
            <person name="Akparov Z."/>
            <person name="Amiraslanov A."/>
            <person name="Hajiyeva S."/>
            <person name="Abbasov M."/>
            <person name="Kaur K."/>
            <person name="Hamwieh A."/>
            <person name="Solovyev V."/>
            <person name="Salamov A."/>
            <person name="Braich B."/>
            <person name="Kosarev P."/>
            <person name="Mahmoud A."/>
            <person name="Hajiyev E."/>
            <person name="Babayeva S."/>
            <person name="Izzatullayeva V."/>
            <person name="Mammadov A."/>
            <person name="Mammadov A."/>
            <person name="Sharifova S."/>
            <person name="Ojaghi J."/>
            <person name="Eynullazada K."/>
            <person name="Bayramov B."/>
            <person name="Abdulazimova A."/>
            <person name="Shahmuradov I."/>
        </authorList>
    </citation>
    <scope>NUCLEOTIDE SEQUENCE [LARGE SCALE GENOMIC DNA]</scope>
    <source>
        <strain evidence="3">AG2017</strain>
        <strain evidence="5">cv. AG2017</strain>
        <tissue evidence="3">Leaf</tissue>
    </source>
</reference>
<dbReference type="Proteomes" id="UP000197138">
    <property type="component" value="Unassembled WGS sequence"/>
</dbReference>
<accession>A0A218XH08</accession>
<reference evidence="2" key="2">
    <citation type="submission" date="2017-06" db="EMBL/GenBank/DDBJ databases">
        <title>The pomegranate genome and the genomics of punicalagin biosynthesis.</title>
        <authorList>
            <person name="Xu C."/>
        </authorList>
    </citation>
    <scope>NUCLEOTIDE SEQUENCE [LARGE SCALE GENOMIC DNA]</scope>
    <source>
        <tissue evidence="2">Fresh leaf</tissue>
    </source>
</reference>
<dbReference type="Proteomes" id="UP000233551">
    <property type="component" value="Unassembled WGS sequence"/>
</dbReference>
<reference evidence="4" key="1">
    <citation type="journal article" date="2017" name="Plant J.">
        <title>The pomegranate (Punica granatum L.) genome and the genomics of punicalagin biosynthesis.</title>
        <authorList>
            <person name="Qin G."/>
            <person name="Xu C."/>
            <person name="Ming R."/>
            <person name="Tang H."/>
            <person name="Guyot R."/>
            <person name="Kramer E.M."/>
            <person name="Hu Y."/>
            <person name="Yi X."/>
            <person name="Qi Y."/>
            <person name="Xu X."/>
            <person name="Gao Z."/>
            <person name="Pan H."/>
            <person name="Jian J."/>
            <person name="Tian Y."/>
            <person name="Yue Z."/>
            <person name="Xu Y."/>
        </authorList>
    </citation>
    <scope>NUCLEOTIDE SEQUENCE [LARGE SCALE GENOMIC DNA]</scope>
    <source>
        <strain evidence="4">cv. Dabenzi</strain>
    </source>
</reference>
<evidence type="ECO:0000313" key="3">
    <source>
        <dbReference type="EMBL" id="PKI75804.1"/>
    </source>
</evidence>
<dbReference type="STRING" id="22663.A0A218XH08"/>
<protein>
    <submittedName>
        <fullName evidence="2">Uncharacterized protein</fullName>
    </submittedName>
</protein>
<dbReference type="AlphaFoldDB" id="A0A218XH08"/>
<evidence type="ECO:0000313" key="5">
    <source>
        <dbReference type="Proteomes" id="UP000233551"/>
    </source>
</evidence>
<feature type="region of interest" description="Disordered" evidence="1">
    <location>
        <begin position="168"/>
        <end position="204"/>
    </location>
</feature>
<evidence type="ECO:0000256" key="1">
    <source>
        <dbReference type="SAM" id="MobiDB-lite"/>
    </source>
</evidence>
<proteinExistence type="predicted"/>
<keyword evidence="5" id="KW-1185">Reference proteome</keyword>
<organism evidence="2 4">
    <name type="scientific">Punica granatum</name>
    <name type="common">Pomegranate</name>
    <dbReference type="NCBI Taxonomy" id="22663"/>
    <lineage>
        <taxon>Eukaryota</taxon>
        <taxon>Viridiplantae</taxon>
        <taxon>Streptophyta</taxon>
        <taxon>Embryophyta</taxon>
        <taxon>Tracheophyta</taxon>
        <taxon>Spermatophyta</taxon>
        <taxon>Magnoliopsida</taxon>
        <taxon>eudicotyledons</taxon>
        <taxon>Gunneridae</taxon>
        <taxon>Pentapetalae</taxon>
        <taxon>rosids</taxon>
        <taxon>malvids</taxon>
        <taxon>Myrtales</taxon>
        <taxon>Lythraceae</taxon>
        <taxon>Punica</taxon>
    </lineage>
</organism>
<evidence type="ECO:0000313" key="2">
    <source>
        <dbReference type="EMBL" id="OWM84040.1"/>
    </source>
</evidence>
<feature type="compositionally biased region" description="Basic and acidic residues" evidence="1">
    <location>
        <begin position="172"/>
        <end position="200"/>
    </location>
</feature>
<comment type="caution">
    <text evidence="2">The sequence shown here is derived from an EMBL/GenBank/DDBJ whole genome shotgun (WGS) entry which is preliminary data.</text>
</comment>
<name>A0A218XH08_PUNGR</name>
<sequence length="243" mass="27246">MQQDHGSRLKLALWCTRTFRPIISHRHLESIMSSLGFVGLPPSTPITCVTTAWREYVYPAGRRWMSRLQEGQQPPNPRLPHPRIDGLHVSTYQTFIDAVNFYLERDDVSAIFHVRGMPLIREDYIRTGWCEIGCRGEGDGDGDGHGDGGGGGSCFLYRIGTLVTTTFGPNNLDKERAEDRDNSRLRFPHNKEGSDNDSPKYHRSNLVPLTDINATIARQSSQSFGWSMSLDAPNQATDQLLGT</sequence>
<dbReference type="EMBL" id="PGOL01000150">
    <property type="protein sequence ID" value="PKI75804.1"/>
    <property type="molecule type" value="Genomic_DNA"/>
</dbReference>
<evidence type="ECO:0000313" key="4">
    <source>
        <dbReference type="Proteomes" id="UP000197138"/>
    </source>
</evidence>
<dbReference type="EMBL" id="MTKT01001810">
    <property type="protein sequence ID" value="OWM84040.1"/>
    <property type="molecule type" value="Genomic_DNA"/>
</dbReference>
<gene>
    <name evidence="2" type="ORF">CDL15_Pgr004472</name>
    <name evidence="3" type="ORF">CRG98_003847</name>
</gene>